<accession>A0ACC1B7Q5</accession>
<proteinExistence type="predicted"/>
<sequence>MCSHFGLVEDGLRYFQSMQNEYGIEPNLQHYVCLVDLFGTTGQFDLALKTIQEMPIQVQAQVWAPLISACRKHSNIELGKLAARKLINSPLTAIIPY</sequence>
<protein>
    <submittedName>
        <fullName evidence="1">Uncharacterized protein</fullName>
    </submittedName>
</protein>
<reference evidence="2" key="1">
    <citation type="journal article" date="2023" name="G3 (Bethesda)">
        <title>Genome assembly and association tests identify interacting loci associated with vigor, precocity, and sex in interspecific pistachio rootstocks.</title>
        <authorList>
            <person name="Palmer W."/>
            <person name="Jacygrad E."/>
            <person name="Sagayaradj S."/>
            <person name="Cavanaugh K."/>
            <person name="Han R."/>
            <person name="Bertier L."/>
            <person name="Beede B."/>
            <person name="Kafkas S."/>
            <person name="Golino D."/>
            <person name="Preece J."/>
            <person name="Michelmore R."/>
        </authorList>
    </citation>
    <scope>NUCLEOTIDE SEQUENCE [LARGE SCALE GENOMIC DNA]</scope>
</reference>
<evidence type="ECO:0000313" key="1">
    <source>
        <dbReference type="EMBL" id="KAJ0094924.1"/>
    </source>
</evidence>
<dbReference type="EMBL" id="CM047902">
    <property type="protein sequence ID" value="KAJ0094924.1"/>
    <property type="molecule type" value="Genomic_DNA"/>
</dbReference>
<gene>
    <name evidence="1" type="ORF">Patl1_16152</name>
</gene>
<name>A0ACC1B7Q5_9ROSI</name>
<organism evidence="1 2">
    <name type="scientific">Pistacia atlantica</name>
    <dbReference type="NCBI Taxonomy" id="434234"/>
    <lineage>
        <taxon>Eukaryota</taxon>
        <taxon>Viridiplantae</taxon>
        <taxon>Streptophyta</taxon>
        <taxon>Embryophyta</taxon>
        <taxon>Tracheophyta</taxon>
        <taxon>Spermatophyta</taxon>
        <taxon>Magnoliopsida</taxon>
        <taxon>eudicotyledons</taxon>
        <taxon>Gunneridae</taxon>
        <taxon>Pentapetalae</taxon>
        <taxon>rosids</taxon>
        <taxon>malvids</taxon>
        <taxon>Sapindales</taxon>
        <taxon>Anacardiaceae</taxon>
        <taxon>Pistacia</taxon>
    </lineage>
</organism>
<comment type="caution">
    <text evidence="1">The sequence shown here is derived from an EMBL/GenBank/DDBJ whole genome shotgun (WGS) entry which is preliminary data.</text>
</comment>
<evidence type="ECO:0000313" key="2">
    <source>
        <dbReference type="Proteomes" id="UP001164250"/>
    </source>
</evidence>
<keyword evidence="2" id="KW-1185">Reference proteome</keyword>
<dbReference type="Proteomes" id="UP001164250">
    <property type="component" value="Chromosome 6"/>
</dbReference>